<dbReference type="OrthoDB" id="248387at2759"/>
<accession>A0A811N663</accession>
<keyword evidence="3 6" id="KW-0378">Hydrolase</keyword>
<comment type="function">
    <text evidence="5">Serine peptidase whose precise substrate specificity remains unclear. Does not cleave peptides after a arginine or lysine residue. Regulates trans-Golgi network morphology and sorting by regulating the membrane binding of the AP-1 complex. May play a role in the regulation of synaptic vesicle exocytosis.</text>
</comment>
<feature type="domain" description="Peptidase S9A N-terminal" evidence="8">
    <location>
        <begin position="41"/>
        <end position="211"/>
    </location>
</feature>
<dbReference type="AlphaFoldDB" id="A0A811N663"/>
<organism evidence="9 10">
    <name type="scientific">Miscanthus lutarioriparius</name>
    <dbReference type="NCBI Taxonomy" id="422564"/>
    <lineage>
        <taxon>Eukaryota</taxon>
        <taxon>Viridiplantae</taxon>
        <taxon>Streptophyta</taxon>
        <taxon>Embryophyta</taxon>
        <taxon>Tracheophyta</taxon>
        <taxon>Spermatophyta</taxon>
        <taxon>Magnoliopsida</taxon>
        <taxon>Liliopsida</taxon>
        <taxon>Poales</taxon>
        <taxon>Poaceae</taxon>
        <taxon>PACMAD clade</taxon>
        <taxon>Panicoideae</taxon>
        <taxon>Andropogonodae</taxon>
        <taxon>Andropogoneae</taxon>
        <taxon>Saccharinae</taxon>
        <taxon>Miscanthus</taxon>
    </lineage>
</organism>
<evidence type="ECO:0000256" key="5">
    <source>
        <dbReference type="ARBA" id="ARBA00045448"/>
    </source>
</evidence>
<dbReference type="EC" id="3.4.21.-" evidence="6"/>
<evidence type="ECO:0000259" key="8">
    <source>
        <dbReference type="Pfam" id="PF02897"/>
    </source>
</evidence>
<evidence type="ECO:0000259" key="7">
    <source>
        <dbReference type="Pfam" id="PF00326"/>
    </source>
</evidence>
<reference evidence="9" key="1">
    <citation type="submission" date="2020-10" db="EMBL/GenBank/DDBJ databases">
        <authorList>
            <person name="Han B."/>
            <person name="Lu T."/>
            <person name="Zhao Q."/>
            <person name="Huang X."/>
            <person name="Zhao Y."/>
        </authorList>
    </citation>
    <scope>NUCLEOTIDE SEQUENCE</scope>
</reference>
<evidence type="ECO:0000256" key="6">
    <source>
        <dbReference type="RuleBase" id="RU368024"/>
    </source>
</evidence>
<keyword evidence="2 6" id="KW-0645">Protease</keyword>
<dbReference type="PRINTS" id="PR00862">
    <property type="entry name" value="PROLIGOPTASE"/>
</dbReference>
<name>A0A811N663_9POAL</name>
<dbReference type="Pfam" id="PF02897">
    <property type="entry name" value="Peptidase_S9_N"/>
    <property type="match status" value="1"/>
</dbReference>
<dbReference type="InterPro" id="IPR002470">
    <property type="entry name" value="Peptidase_S9A"/>
</dbReference>
<evidence type="ECO:0000256" key="4">
    <source>
        <dbReference type="ARBA" id="ARBA00022825"/>
    </source>
</evidence>
<feature type="domain" description="Peptidase S9 prolyl oligopeptidase catalytic" evidence="7">
    <location>
        <begin position="492"/>
        <end position="705"/>
    </location>
</feature>
<dbReference type="GO" id="GO:0004252">
    <property type="term" value="F:serine-type endopeptidase activity"/>
    <property type="evidence" value="ECO:0007669"/>
    <property type="project" value="UniProtKB-UniRule"/>
</dbReference>
<dbReference type="Proteomes" id="UP000604825">
    <property type="component" value="Unassembled WGS sequence"/>
</dbReference>
<evidence type="ECO:0000256" key="1">
    <source>
        <dbReference type="ARBA" id="ARBA00005228"/>
    </source>
</evidence>
<dbReference type="InterPro" id="IPR001375">
    <property type="entry name" value="Peptidase_S9_cat"/>
</dbReference>
<dbReference type="SUPFAM" id="SSF53474">
    <property type="entry name" value="alpha/beta-Hydrolases"/>
    <property type="match status" value="1"/>
</dbReference>
<keyword evidence="4 6" id="KW-0720">Serine protease</keyword>
<dbReference type="Gene3D" id="2.130.10.120">
    <property type="entry name" value="Prolyl oligopeptidase, N-terminal domain"/>
    <property type="match status" value="2"/>
</dbReference>
<dbReference type="Pfam" id="PF00326">
    <property type="entry name" value="Peptidase_S9"/>
    <property type="match status" value="1"/>
</dbReference>
<evidence type="ECO:0000256" key="2">
    <source>
        <dbReference type="ARBA" id="ARBA00022670"/>
    </source>
</evidence>
<proteinExistence type="inferred from homology"/>
<evidence type="ECO:0000313" key="10">
    <source>
        <dbReference type="Proteomes" id="UP000604825"/>
    </source>
</evidence>
<dbReference type="GO" id="GO:0009507">
    <property type="term" value="C:chloroplast"/>
    <property type="evidence" value="ECO:0007669"/>
    <property type="project" value="TreeGrafter"/>
</dbReference>
<comment type="caution">
    <text evidence="9">The sequence shown here is derived from an EMBL/GenBank/DDBJ whole genome shotgun (WGS) entry which is preliminary data.</text>
</comment>
<keyword evidence="10" id="KW-1185">Reference proteome</keyword>
<sequence length="712" mass="79035">MLRRRLCPGVFLRLFAASCRRSSLHPSQPHLPRATALPTLPVVKKVPFNVSAHGRSWSDPYHWMRDTSDPDLQALLAAENAYADAFVGSAGGGGLRARLAAEMRARLPASATTPPQPWGPWLYYQYVPEGKEYPVLSRKLRPSSGLVGTLLDYLSGSEKDQVLLDWNKVAEKNGYVHIGTCRISPDHRFLAYTVDTSGGELFSLEVKDILSEHVIFSPPDKGIVFVIESDNLREGLWPIRKRVDKVQYFLEHHNGFFYILTNAPVNDTETTTEGYYLARCRAEKSLVDRWQIVTLPASDCTIQDMDIFHDNLVLYLQKNGTPLFCSINMPIDVDVQEPKELDDLNPWFFPIPSELCSIVAGSNNDFMSSTYRLVVSSPVIPDLTVDYDLRKKTFTILHQEEVTTPSANLGSLGFQSNASSIQQNLHLVENSQSWSDLSKLFSCQRIEVTSHDGVSIPLVILYSREAHCHGESPGILYGYGAYGEDLDKSWCSERLSLLSRGWVLAFADVRGGGDLSWHMAGTKANKIKSIQDFAACGMHLIKEGFVHQNRLCAIGCSAGGLLVGAVINMLPDLFSAAVLKVPFLDICNTMLDPTLPLTVLDYEEFGDPNIPAEFEAISSYSPYDNLAPGVCYPPVLVTASFNDTRVGVWEAAKWVAKVRDITCTSCSQSVILKTNMQSGHFGEGGRFMHCDETAFEYTFLMKVLGLDDIAMT</sequence>
<dbReference type="PANTHER" id="PTHR11757">
    <property type="entry name" value="PROTEASE FAMILY S9A OLIGOPEPTIDASE"/>
    <property type="match status" value="1"/>
</dbReference>
<gene>
    <name evidence="9" type="ORF">NCGR_LOCUS12675</name>
</gene>
<dbReference type="GO" id="GO:0006508">
    <property type="term" value="P:proteolysis"/>
    <property type="evidence" value="ECO:0007669"/>
    <property type="project" value="UniProtKB-KW"/>
</dbReference>
<dbReference type="Gene3D" id="3.40.50.1820">
    <property type="entry name" value="alpha/beta hydrolase"/>
    <property type="match status" value="2"/>
</dbReference>
<dbReference type="InterPro" id="IPR029058">
    <property type="entry name" value="AB_hydrolase_fold"/>
</dbReference>
<comment type="similarity">
    <text evidence="1 6">Belongs to the peptidase S9A family.</text>
</comment>
<evidence type="ECO:0000256" key="3">
    <source>
        <dbReference type="ARBA" id="ARBA00022801"/>
    </source>
</evidence>
<protein>
    <recommendedName>
        <fullName evidence="6">Prolyl endopeptidase</fullName>
        <ecNumber evidence="6">3.4.21.-</ecNumber>
    </recommendedName>
</protein>
<dbReference type="InterPro" id="IPR051543">
    <property type="entry name" value="Serine_Peptidase_S9A"/>
</dbReference>
<dbReference type="InterPro" id="IPR023302">
    <property type="entry name" value="Pept_S9A_N"/>
</dbReference>
<evidence type="ECO:0000313" key="9">
    <source>
        <dbReference type="EMBL" id="CAD6218839.1"/>
    </source>
</evidence>
<dbReference type="SUPFAM" id="SSF50993">
    <property type="entry name" value="Peptidase/esterase 'gauge' domain"/>
    <property type="match status" value="2"/>
</dbReference>
<dbReference type="PANTHER" id="PTHR11757:SF12">
    <property type="entry name" value="PROLYL ENDOPEPTIDASE"/>
    <property type="match status" value="1"/>
</dbReference>
<dbReference type="EMBL" id="CAJGYO010000003">
    <property type="protein sequence ID" value="CAD6218839.1"/>
    <property type="molecule type" value="Genomic_DNA"/>
</dbReference>